<dbReference type="EMBL" id="MN103543">
    <property type="protein sequence ID" value="QEM41921.1"/>
    <property type="molecule type" value="Genomic_DNA"/>
</dbReference>
<proteinExistence type="predicted"/>
<accession>A0A5C1K8U3</accession>
<protein>
    <submittedName>
        <fullName evidence="1">Uncharacterized protein</fullName>
    </submittedName>
</protein>
<reference evidence="1 2" key="1">
    <citation type="submission" date="2019-06" db="EMBL/GenBank/DDBJ databases">
        <title>A distant relative of Phikzvirus genus phages from a therapeutic phage collection.</title>
        <authorList>
            <person name="Hejnowicz M.S."/>
            <person name="Dabrowski K."/>
            <person name="Gawor J."/>
            <person name="Weber-Dabrowska B."/>
            <person name="Gromadka R."/>
            <person name="Lobocka M.B."/>
        </authorList>
    </citation>
    <scope>NUCLEOTIDE SEQUENCE [LARGE SCALE GENOMIC DNA]</scope>
</reference>
<dbReference type="GeneID" id="77936942"/>
<dbReference type="KEGG" id="vg:77936942"/>
<sequence length="269" mass="30148">MEASIFKLVSIGRVAANKERSSRHVDVLPVELATGTDGEVTFDPLQETLQGFDAEGNQYNVKATTTRTTNCEWLPNEDNRVTPPDVRRNEIVEIWRMGDTDQYYWRCMGLRNNLRTLESVVFAWNASPKPGGGGIDFSTCYFMAISAHDKHWTIGTSKANGEPFAYTFQINTDYGAVYIKDDVGQLIELDSTERRVQLINSDNSFVKVERQWIEMSADDHIKMTVGGTTLELRPDSINSNTSNTTLTSSGTHTTVAGHIIEQTGRWDIV</sequence>
<keyword evidence="2" id="KW-1185">Reference proteome</keyword>
<evidence type="ECO:0000313" key="2">
    <source>
        <dbReference type="Proteomes" id="UP000322144"/>
    </source>
</evidence>
<dbReference type="RefSeq" id="YP_010660932.1">
    <property type="nucleotide sequence ID" value="NC_070882.1"/>
</dbReference>
<dbReference type="Proteomes" id="UP000322144">
    <property type="component" value="Segment"/>
</dbReference>
<evidence type="ECO:0000313" key="1">
    <source>
        <dbReference type="EMBL" id="QEM41921.1"/>
    </source>
</evidence>
<name>A0A5C1K8U3_9CAUD</name>
<organism evidence="1 2">
    <name type="scientific">Pseudomonas phage vB_PaeM_PS119XW</name>
    <dbReference type="NCBI Taxonomy" id="2601632"/>
    <lineage>
        <taxon>Viruses</taxon>
        <taxon>Duplodnaviria</taxon>
        <taxon>Heunggongvirae</taxon>
        <taxon>Uroviricota</taxon>
        <taxon>Caudoviricetes</taxon>
        <taxon>Chimalliviridae</taxon>
        <taxon>Pawinskivirus</taxon>
        <taxon>Pawinskivirus PS119XW</taxon>
    </lineage>
</organism>